<dbReference type="EMBL" id="LODT01000028">
    <property type="protein sequence ID" value="KYQ92880.1"/>
    <property type="molecule type" value="Genomic_DNA"/>
</dbReference>
<sequence>MPYFINNSNSIENKENMNTTTINTGPVIQGRNLESDFQLYKQELIKFKNDFKHLERSAHGWTDSLYKLKEESNALAHGLKDIGFRTGVHKDANLVLELSYFFDNFYKNCDNLYIMSKDNFEKPLCDVYTYNVKSVESIESKVHFEKLEYQQKSTEPTRSNFSSSFNQFQQLMSDLESKNETGIPNCFKTLVMNLDHFFTKGCEDIKLNQLPSTAIIQPPPIQQIPQQHPMPPSNLPENATVVVPPNTGAVGTSQPEFVQATIPPPFVTSTTTVPNTTVEQIKPLSTFPQDQQPHIIETTKTTETRITPDKSTVSTTTTVEKKLI</sequence>
<protein>
    <submittedName>
        <fullName evidence="1">Uncharacterized protein</fullName>
    </submittedName>
</protein>
<dbReference type="AlphaFoldDB" id="A0A151ZG84"/>
<organism evidence="1 2">
    <name type="scientific">Tieghemostelium lacteum</name>
    <name type="common">Slime mold</name>
    <name type="synonym">Dictyostelium lacteum</name>
    <dbReference type="NCBI Taxonomy" id="361077"/>
    <lineage>
        <taxon>Eukaryota</taxon>
        <taxon>Amoebozoa</taxon>
        <taxon>Evosea</taxon>
        <taxon>Eumycetozoa</taxon>
        <taxon>Dictyostelia</taxon>
        <taxon>Dictyosteliales</taxon>
        <taxon>Raperosteliaceae</taxon>
        <taxon>Tieghemostelium</taxon>
    </lineage>
</organism>
<reference evidence="1 2" key="1">
    <citation type="submission" date="2015-12" db="EMBL/GenBank/DDBJ databases">
        <title>Dictyostelia acquired genes for synthesis and detection of signals that induce cell-type specialization by lateral gene transfer from prokaryotes.</title>
        <authorList>
            <person name="Gloeckner G."/>
            <person name="Schaap P."/>
        </authorList>
    </citation>
    <scope>NUCLEOTIDE SEQUENCE [LARGE SCALE GENOMIC DNA]</scope>
    <source>
        <strain evidence="1 2">TK</strain>
    </source>
</reference>
<dbReference type="InterPro" id="IPR027267">
    <property type="entry name" value="AH/BAR_dom_sf"/>
</dbReference>
<evidence type="ECO:0000313" key="1">
    <source>
        <dbReference type="EMBL" id="KYQ92880.1"/>
    </source>
</evidence>
<name>A0A151ZG84_TIELA</name>
<dbReference type="Proteomes" id="UP000076078">
    <property type="component" value="Unassembled WGS sequence"/>
</dbReference>
<accession>A0A151ZG84</accession>
<dbReference type="SUPFAM" id="SSF103657">
    <property type="entry name" value="BAR/IMD domain-like"/>
    <property type="match status" value="1"/>
</dbReference>
<keyword evidence="2" id="KW-1185">Reference proteome</keyword>
<dbReference type="OrthoDB" id="17330at2759"/>
<dbReference type="InParanoid" id="A0A151ZG84"/>
<evidence type="ECO:0000313" key="2">
    <source>
        <dbReference type="Proteomes" id="UP000076078"/>
    </source>
</evidence>
<comment type="caution">
    <text evidence="1">The sequence shown here is derived from an EMBL/GenBank/DDBJ whole genome shotgun (WGS) entry which is preliminary data.</text>
</comment>
<proteinExistence type="predicted"/>
<dbReference type="FunCoup" id="A0A151ZG84">
    <property type="interactions" value="738"/>
</dbReference>
<gene>
    <name evidence="1" type="ORF">DLAC_05470</name>
</gene>